<evidence type="ECO:0000256" key="2">
    <source>
        <dbReference type="ARBA" id="ARBA00022553"/>
    </source>
</evidence>
<comment type="subcellular location">
    <subcellularLocation>
        <location evidence="1">Nucleus</location>
    </subcellularLocation>
</comment>
<protein>
    <recommendedName>
        <fullName evidence="7">Myb-like domain-containing protein</fullName>
    </recommendedName>
</protein>
<keyword evidence="4" id="KW-0238">DNA-binding</keyword>
<dbReference type="Gene3D" id="1.10.10.60">
    <property type="entry name" value="Homeodomain-like"/>
    <property type="match status" value="1"/>
</dbReference>
<dbReference type="PANTHER" id="PTHR21654:SF84">
    <property type="entry name" value="SI:DKEY-66I24.7"/>
    <property type="match status" value="1"/>
</dbReference>
<keyword evidence="2" id="KW-0597">Phosphoprotein</keyword>
<dbReference type="InterPro" id="IPR058943">
    <property type="entry name" value="GT-1/4_C"/>
</dbReference>
<accession>A9NQR4</accession>
<feature type="domain" description="Myb-like" evidence="7">
    <location>
        <begin position="38"/>
        <end position="102"/>
    </location>
</feature>
<dbReference type="GO" id="GO:0003677">
    <property type="term" value="F:DNA binding"/>
    <property type="evidence" value="ECO:0007669"/>
    <property type="project" value="UniProtKB-KW"/>
</dbReference>
<dbReference type="CDD" id="cd12203">
    <property type="entry name" value="GT1"/>
    <property type="match status" value="1"/>
</dbReference>
<evidence type="ECO:0000256" key="6">
    <source>
        <dbReference type="ARBA" id="ARBA00023242"/>
    </source>
</evidence>
<dbReference type="GO" id="GO:0006355">
    <property type="term" value="P:regulation of DNA-templated transcription"/>
    <property type="evidence" value="ECO:0007669"/>
    <property type="project" value="UniProtKB-ARBA"/>
</dbReference>
<dbReference type="Pfam" id="PF13837">
    <property type="entry name" value="Myb_DNA-bind_4"/>
    <property type="match status" value="1"/>
</dbReference>
<dbReference type="GO" id="GO:0005634">
    <property type="term" value="C:nucleus"/>
    <property type="evidence" value="ECO:0007669"/>
    <property type="project" value="UniProtKB-SubCell"/>
</dbReference>
<dbReference type="PROSITE" id="PS50090">
    <property type="entry name" value="MYB_LIKE"/>
    <property type="match status" value="1"/>
</dbReference>
<dbReference type="OMA" id="GEDHEIK"/>
<dbReference type="EMBL" id="EF083639">
    <property type="protein sequence ID" value="ABK22975.1"/>
    <property type="molecule type" value="mRNA"/>
</dbReference>
<proteinExistence type="evidence at transcript level"/>
<dbReference type="AlphaFoldDB" id="A9NQR4"/>
<evidence type="ECO:0000313" key="8">
    <source>
        <dbReference type="EMBL" id="ABK22975.1"/>
    </source>
</evidence>
<evidence type="ECO:0000256" key="1">
    <source>
        <dbReference type="ARBA" id="ARBA00004123"/>
    </source>
</evidence>
<dbReference type="Pfam" id="PF26214">
    <property type="entry name" value="Ubiquitin_GT-1"/>
    <property type="match status" value="1"/>
</dbReference>
<dbReference type="InterPro" id="IPR044822">
    <property type="entry name" value="Myb_DNA-bind_4"/>
</dbReference>
<dbReference type="FunFam" id="1.10.10.60:FF:000162">
    <property type="entry name" value="trihelix transcription factor GT-1"/>
    <property type="match status" value="1"/>
</dbReference>
<evidence type="ECO:0000256" key="4">
    <source>
        <dbReference type="ARBA" id="ARBA00023125"/>
    </source>
</evidence>
<keyword evidence="6" id="KW-0539">Nucleus</keyword>
<evidence type="ECO:0000256" key="5">
    <source>
        <dbReference type="ARBA" id="ARBA00023163"/>
    </source>
</evidence>
<keyword evidence="5" id="KW-0804">Transcription</keyword>
<dbReference type="PANTHER" id="PTHR21654">
    <property type="entry name" value="FI21293P1"/>
    <property type="match status" value="1"/>
</dbReference>
<reference evidence="8" key="1">
    <citation type="journal article" date="2008" name="BMC Genomics">
        <title>A conifer genomics resource of 200,000 spruce (Picea spp.) ESTs and 6,464 high-quality, sequence-finished full-length cDNAs for Sitka spruce (Picea sitchensis).</title>
        <authorList>
            <person name="Ralph S.G."/>
            <person name="Chun H.J."/>
            <person name="Kolosova N."/>
            <person name="Cooper D."/>
            <person name="Oddy C."/>
            <person name="Ritland C.E."/>
            <person name="Kirkpatrick R."/>
            <person name="Moore R."/>
            <person name="Barber S."/>
            <person name="Holt R.A."/>
            <person name="Jones S.J."/>
            <person name="Marra M.A."/>
            <person name="Douglas C.J."/>
            <person name="Ritland K."/>
            <person name="Bohlmann J."/>
        </authorList>
    </citation>
    <scope>NUCLEOTIDE SEQUENCE</scope>
    <source>
        <tissue evidence="8">Bark</tissue>
    </source>
</reference>
<name>A9NQR4_PICSI</name>
<keyword evidence="3" id="KW-0805">Transcription regulation</keyword>
<dbReference type="SMART" id="SM00717">
    <property type="entry name" value="SANT"/>
    <property type="match status" value="1"/>
</dbReference>
<evidence type="ECO:0000256" key="3">
    <source>
        <dbReference type="ARBA" id="ARBA00023015"/>
    </source>
</evidence>
<sequence length="348" mass="39440">MEVVTNGMQLQAQVQQQHHHHMLLSSDVNGEDHEIKTTPKKRAEVWGHDEIRSLIALRREIDGLFNTSKSNKHLWEKISLKMRERGFDRSPTMCTDKWRNLLKEYKKAKHHHDSHDGSAKMSCYKDLEELLRERAKVAPYRSPNKVAALDSYPHFSPKGTGRSPFNLERRLDHDGLPLALPLSDATAANGTPPWNWRDATGNGGENHTSYNGKVILVKWGDITRRIGIDGTAEAISGAIRPAFGLRTKRAFWLQDEDGVVHSLDRNMPLGTYILCLDEGLTIKVCNYDESDSLTGTADEKTFYTEEDFRYFLTQRGWSGLQEVGGFRTVDSLNELCPMCVYQRAGSLG</sequence>
<dbReference type="InterPro" id="IPR001005">
    <property type="entry name" value="SANT/Myb"/>
</dbReference>
<organism evidence="8">
    <name type="scientific">Picea sitchensis</name>
    <name type="common">Sitka spruce</name>
    <name type="synonym">Pinus sitchensis</name>
    <dbReference type="NCBI Taxonomy" id="3332"/>
    <lineage>
        <taxon>Eukaryota</taxon>
        <taxon>Viridiplantae</taxon>
        <taxon>Streptophyta</taxon>
        <taxon>Embryophyta</taxon>
        <taxon>Tracheophyta</taxon>
        <taxon>Spermatophyta</taxon>
        <taxon>Pinopsida</taxon>
        <taxon>Pinidae</taxon>
        <taxon>Conifers I</taxon>
        <taxon>Pinales</taxon>
        <taxon>Pinaceae</taxon>
        <taxon>Picea</taxon>
    </lineage>
</organism>
<evidence type="ECO:0000259" key="7">
    <source>
        <dbReference type="PROSITE" id="PS50090"/>
    </source>
</evidence>